<proteinExistence type="predicted"/>
<organism evidence="1 2">
    <name type="scientific">Sporosarcina globispora</name>
    <name type="common">Bacillus globisporus</name>
    <dbReference type="NCBI Taxonomy" id="1459"/>
    <lineage>
        <taxon>Bacteria</taxon>
        <taxon>Bacillati</taxon>
        <taxon>Bacillota</taxon>
        <taxon>Bacilli</taxon>
        <taxon>Bacillales</taxon>
        <taxon>Caryophanaceae</taxon>
        <taxon>Sporosarcina</taxon>
    </lineage>
</organism>
<dbReference type="AlphaFoldDB" id="A0A0M0GC55"/>
<protein>
    <submittedName>
        <fullName evidence="1">Uncharacterized protein</fullName>
    </submittedName>
</protein>
<dbReference type="STRING" id="1459.AF332_11750"/>
<reference evidence="2" key="1">
    <citation type="submission" date="2015-07" db="EMBL/GenBank/DDBJ databases">
        <title>Fjat-10036 dsm4.</title>
        <authorList>
            <person name="Liu B."/>
            <person name="Wang J."/>
            <person name="Zhu Y."/>
            <person name="Liu G."/>
            <person name="Chen Q."/>
            <person name="Chen Z."/>
            <person name="Lan J."/>
            <person name="Che J."/>
            <person name="Ge C."/>
            <person name="Shi H."/>
            <person name="Pan Z."/>
            <person name="Liu X."/>
        </authorList>
    </citation>
    <scope>NUCLEOTIDE SEQUENCE [LARGE SCALE GENOMIC DNA]</scope>
    <source>
        <strain evidence="2">DSM 4</strain>
    </source>
</reference>
<accession>A0A0M0GC55</accession>
<dbReference type="Proteomes" id="UP000037109">
    <property type="component" value="Unassembled WGS sequence"/>
</dbReference>
<evidence type="ECO:0000313" key="2">
    <source>
        <dbReference type="Proteomes" id="UP000037109"/>
    </source>
</evidence>
<comment type="caution">
    <text evidence="1">The sequence shown here is derived from an EMBL/GenBank/DDBJ whole genome shotgun (WGS) entry which is preliminary data.</text>
</comment>
<dbReference type="PATRIC" id="fig|1459.3.peg.2530"/>
<gene>
    <name evidence="1" type="ORF">AF332_11750</name>
</gene>
<sequence>MSKWEKRAKEIISNEKKKHVAVYELGKRIYKKTHGFNPVNKELLRKEIMEICNSADLIDSLVSEVDFQPRFKQSNDESDQLITIYIEGDFNGSIKLETGGGTRNTNDGKIPIFYAWSTTSEVTSLKEQKLQEFYKQYKDSSVEKLIDLALENKYFLTYEDCYKNYEIWHKEPSQYGSSIKGELKFFDEQEDSHRYKEKYNNLKKLMDSSDIKKFAEEHLYAKEESYTYEWTEYKL</sequence>
<keyword evidence="2" id="KW-1185">Reference proteome</keyword>
<dbReference type="RefSeq" id="WP_053434786.1">
    <property type="nucleotide sequence ID" value="NZ_LGUF01000007.1"/>
</dbReference>
<dbReference type="OrthoDB" id="2972544at2"/>
<name>A0A0M0GC55_SPOGL</name>
<dbReference type="EMBL" id="LGUF01000007">
    <property type="protein sequence ID" value="KON87434.1"/>
    <property type="molecule type" value="Genomic_DNA"/>
</dbReference>
<evidence type="ECO:0000313" key="1">
    <source>
        <dbReference type="EMBL" id="KON87434.1"/>
    </source>
</evidence>